<comment type="caution">
    <text evidence="2">The sequence shown here is derived from an EMBL/GenBank/DDBJ whole genome shotgun (WGS) entry which is preliminary data.</text>
</comment>
<dbReference type="EMBL" id="PDUG01000005">
    <property type="protein sequence ID" value="PIC28517.1"/>
    <property type="molecule type" value="Genomic_DNA"/>
</dbReference>
<feature type="region of interest" description="Disordered" evidence="1">
    <location>
        <begin position="1"/>
        <end position="41"/>
    </location>
</feature>
<accession>A0A2G5TML1</accession>
<evidence type="ECO:0000256" key="1">
    <source>
        <dbReference type="SAM" id="MobiDB-lite"/>
    </source>
</evidence>
<dbReference type="AlphaFoldDB" id="A0A2G5TML1"/>
<organism evidence="2 3">
    <name type="scientific">Caenorhabditis nigoni</name>
    <dbReference type="NCBI Taxonomy" id="1611254"/>
    <lineage>
        <taxon>Eukaryota</taxon>
        <taxon>Metazoa</taxon>
        <taxon>Ecdysozoa</taxon>
        <taxon>Nematoda</taxon>
        <taxon>Chromadorea</taxon>
        <taxon>Rhabditida</taxon>
        <taxon>Rhabditina</taxon>
        <taxon>Rhabditomorpha</taxon>
        <taxon>Rhabditoidea</taxon>
        <taxon>Rhabditidae</taxon>
        <taxon>Peloderinae</taxon>
        <taxon>Caenorhabditis</taxon>
    </lineage>
</organism>
<keyword evidence="3" id="KW-1185">Reference proteome</keyword>
<evidence type="ECO:0000313" key="3">
    <source>
        <dbReference type="Proteomes" id="UP000230233"/>
    </source>
</evidence>
<dbReference type="Proteomes" id="UP000230233">
    <property type="component" value="Chromosome V"/>
</dbReference>
<reference evidence="3" key="1">
    <citation type="submission" date="2017-10" db="EMBL/GenBank/DDBJ databases">
        <title>Rapid genome shrinkage in a self-fertile nematode reveals novel sperm competition proteins.</title>
        <authorList>
            <person name="Yin D."/>
            <person name="Schwarz E.M."/>
            <person name="Thomas C.G."/>
            <person name="Felde R.L."/>
            <person name="Korf I.F."/>
            <person name="Cutter A.D."/>
            <person name="Schartner C.M."/>
            <person name="Ralston E.J."/>
            <person name="Meyer B.J."/>
            <person name="Haag E.S."/>
        </authorList>
    </citation>
    <scope>NUCLEOTIDE SEQUENCE [LARGE SCALE GENOMIC DNA]</scope>
    <source>
        <strain evidence="3">JU1422</strain>
    </source>
</reference>
<name>A0A2G5TML1_9PELO</name>
<proteinExistence type="predicted"/>
<evidence type="ECO:0000313" key="2">
    <source>
        <dbReference type="EMBL" id="PIC28517.1"/>
    </source>
</evidence>
<feature type="compositionally biased region" description="Basic and acidic residues" evidence="1">
    <location>
        <begin position="18"/>
        <end position="32"/>
    </location>
</feature>
<protein>
    <submittedName>
        <fullName evidence="2">Uncharacterized protein</fullName>
    </submittedName>
</protein>
<sequence length="73" mass="8158">MGAMFTRDSLSFPAGAPDVKDNFESSFQDRQDSNQSGRSITSLAFGMQKLSRIRGRLSERSTGLAELEARWQE</sequence>
<gene>
    <name evidence="2" type="primary">Cnig_chr_V.g20398</name>
    <name evidence="2" type="ORF">B9Z55_020398</name>
</gene>